<evidence type="ECO:0000313" key="8">
    <source>
        <dbReference type="EMBL" id="BCD70191.1"/>
    </source>
</evidence>
<dbReference type="InterPro" id="IPR051169">
    <property type="entry name" value="NADH-Q_oxidoreductase"/>
</dbReference>
<evidence type="ECO:0000313" key="10">
    <source>
        <dbReference type="Proteomes" id="UP000509742"/>
    </source>
</evidence>
<name>A0A6J4CXU7_9HELI</name>
<accession>A0A6J4CXU7</accession>
<dbReference type="EMBL" id="AP019774">
    <property type="protein sequence ID" value="BCD70191.1"/>
    <property type="molecule type" value="Genomic_DNA"/>
</dbReference>
<evidence type="ECO:0000313" key="9">
    <source>
        <dbReference type="Proteomes" id="UP000317935"/>
    </source>
</evidence>
<dbReference type="InterPro" id="IPR036188">
    <property type="entry name" value="FAD/NAD-bd_sf"/>
</dbReference>
<evidence type="ECO:0000256" key="5">
    <source>
        <dbReference type="ARBA" id="ARBA00023002"/>
    </source>
</evidence>
<dbReference type="Proteomes" id="UP000509742">
    <property type="component" value="Chromosome"/>
</dbReference>
<protein>
    <submittedName>
        <fullName evidence="8">NADH dehydrogenase</fullName>
    </submittedName>
</protein>
<dbReference type="PANTHER" id="PTHR42913">
    <property type="entry name" value="APOPTOSIS-INDUCING FACTOR 1"/>
    <property type="match status" value="1"/>
</dbReference>
<proteinExistence type="inferred from homology"/>
<evidence type="ECO:0000259" key="6">
    <source>
        <dbReference type="Pfam" id="PF07992"/>
    </source>
</evidence>
<dbReference type="Gene3D" id="3.50.50.100">
    <property type="match status" value="1"/>
</dbReference>
<sequence>MVKVLVLGAGYASLAFIKALPKRLLKTCHFTLISQSSQHYFSVLLHEVLAGIKGQYTLELSAILPPEVEFIQDCVLEIQERKVLGERASYAYDKLVVGLGFHSDSFKIPGVETHAHSLVNFAGAQATHQALLQAIKTFDQARPFSLVVCGGGFSGIELLGALSDTLPNLCGSKAFKLTCIEALPGVLPMFKAKLVQKGVAYLQHLGVELEVGAKILECQHDCVVVEQNHIKKEIKADFIIWTCGVRGNPVIENSSLFKSVRSRVEVNSFLQPLGLENREIFVLGDCALFKDKTNRPYAPTAQLASQMGTYLGKQFIHIIAKQQPKQPFIFKPKGSICSIGMGYAIGSIGGVDLCGKLSLWLKKYIEWRWKCLLRSNS</sequence>
<dbReference type="RefSeq" id="WP_064429998.1">
    <property type="nucleotide sequence ID" value="NZ_AP019774.1"/>
</dbReference>
<comment type="similarity">
    <text evidence="2">Belongs to the NADH dehydrogenase family.</text>
</comment>
<comment type="cofactor">
    <cofactor evidence="1">
        <name>FAD</name>
        <dbReference type="ChEBI" id="CHEBI:57692"/>
    </cofactor>
</comment>
<reference evidence="7 10" key="2">
    <citation type="submission" date="2020-04" db="EMBL/GenBank/DDBJ databases">
        <title>Genomic analysis of gastric non-Helicobacter pylori Helicobacters isolated in Japan.</title>
        <authorList>
            <person name="Suzuki M."/>
            <person name="Rimbara E."/>
        </authorList>
    </citation>
    <scope>NUCLEOTIDE SEQUENCE [LARGE SCALE GENOMIC DNA]</scope>
    <source>
        <strain evidence="7 10">NHP19-0020</strain>
    </source>
</reference>
<dbReference type="OrthoDB" id="9781621at2"/>
<dbReference type="GO" id="GO:0019646">
    <property type="term" value="P:aerobic electron transport chain"/>
    <property type="evidence" value="ECO:0007669"/>
    <property type="project" value="TreeGrafter"/>
</dbReference>
<evidence type="ECO:0000256" key="4">
    <source>
        <dbReference type="ARBA" id="ARBA00022827"/>
    </source>
</evidence>
<dbReference type="Proteomes" id="UP000317935">
    <property type="component" value="Chromosome"/>
</dbReference>
<evidence type="ECO:0000256" key="2">
    <source>
        <dbReference type="ARBA" id="ARBA00005272"/>
    </source>
</evidence>
<keyword evidence="10" id="KW-1185">Reference proteome</keyword>
<dbReference type="Pfam" id="PF07992">
    <property type="entry name" value="Pyr_redox_2"/>
    <property type="match status" value="1"/>
</dbReference>
<dbReference type="GeneID" id="56928190"/>
<dbReference type="PANTHER" id="PTHR42913:SF3">
    <property type="entry name" value="64 KDA MITOCHONDRIAL NADH DEHYDROGENASE (EUROFUNG)"/>
    <property type="match status" value="1"/>
</dbReference>
<dbReference type="SUPFAM" id="SSF51905">
    <property type="entry name" value="FAD/NAD(P)-binding domain"/>
    <property type="match status" value="2"/>
</dbReference>
<keyword evidence="3" id="KW-0285">Flavoprotein</keyword>
<feature type="domain" description="FAD/NAD(P)-binding" evidence="6">
    <location>
        <begin position="3"/>
        <end position="308"/>
    </location>
</feature>
<dbReference type="EMBL" id="AP023036">
    <property type="protein sequence ID" value="BCD45438.1"/>
    <property type="molecule type" value="Genomic_DNA"/>
</dbReference>
<organism evidence="8 9">
    <name type="scientific">Helicobacter suis</name>
    <dbReference type="NCBI Taxonomy" id="104628"/>
    <lineage>
        <taxon>Bacteria</taxon>
        <taxon>Pseudomonadati</taxon>
        <taxon>Campylobacterota</taxon>
        <taxon>Epsilonproteobacteria</taxon>
        <taxon>Campylobacterales</taxon>
        <taxon>Helicobacteraceae</taxon>
        <taxon>Helicobacter</taxon>
    </lineage>
</organism>
<evidence type="ECO:0000313" key="7">
    <source>
        <dbReference type="EMBL" id="BCD45438.1"/>
    </source>
</evidence>
<evidence type="ECO:0000256" key="1">
    <source>
        <dbReference type="ARBA" id="ARBA00001974"/>
    </source>
</evidence>
<dbReference type="AlphaFoldDB" id="A0A6J4CXU7"/>
<dbReference type="InterPro" id="IPR023753">
    <property type="entry name" value="FAD/NAD-binding_dom"/>
</dbReference>
<evidence type="ECO:0000256" key="3">
    <source>
        <dbReference type="ARBA" id="ARBA00022630"/>
    </source>
</evidence>
<keyword evidence="5" id="KW-0560">Oxidoreductase</keyword>
<reference evidence="8 9" key="1">
    <citation type="submission" date="2019-06" db="EMBL/GenBank/DDBJ databases">
        <title>Complete genome sequence of Helicobacter suis SNTW101c.</title>
        <authorList>
            <person name="Rimbara E."/>
            <person name="Suzuki M."/>
            <person name="Matsui H."/>
            <person name="Nakamura M."/>
            <person name="Mori S."/>
            <person name="Shibayama K."/>
        </authorList>
    </citation>
    <scope>NUCLEOTIDE SEQUENCE [LARGE SCALE GENOMIC DNA]</scope>
    <source>
        <strain evidence="8 9">SNTW101c</strain>
    </source>
</reference>
<gene>
    <name evidence="7" type="ORF">NHP190020_04770</name>
    <name evidence="8" type="ORF">SNTW_08360</name>
</gene>
<dbReference type="GO" id="GO:0003955">
    <property type="term" value="F:NAD(P)H dehydrogenase (quinone) activity"/>
    <property type="evidence" value="ECO:0007669"/>
    <property type="project" value="TreeGrafter"/>
</dbReference>
<keyword evidence="4" id="KW-0274">FAD</keyword>